<accession>A0A3Q9R4W4</accession>
<organism evidence="1 2">
    <name type="scientific">Streptomyces phage Gilson</name>
    <dbReference type="NCBI Taxonomy" id="2488789"/>
    <lineage>
        <taxon>Viruses</taxon>
        <taxon>Duplodnaviria</taxon>
        <taxon>Heunggongvirae</taxon>
        <taxon>Uroviricota</taxon>
        <taxon>Caudoviricetes</taxon>
        <taxon>Stanwilliamsviridae</taxon>
        <taxon>Loccivirinae</taxon>
        <taxon>Gilsonvirus</taxon>
        <taxon>Gilsonvirus gilson</taxon>
    </lineage>
</organism>
<gene>
    <name evidence="1" type="primary">206</name>
    <name evidence="1" type="ORF">SEA_GILSON_206</name>
</gene>
<evidence type="ECO:0000313" key="2">
    <source>
        <dbReference type="Proteomes" id="UP000284334"/>
    </source>
</evidence>
<proteinExistence type="predicted"/>
<sequence>MTISMVVLFGIALVVCLAKDGLGKFHAFIAVMFGLYLGSTGVGPSLKEGTENFLGWISQIQF</sequence>
<name>A0A3Q9R4W4_9CAUD</name>
<dbReference type="Proteomes" id="UP000284334">
    <property type="component" value="Segment"/>
</dbReference>
<dbReference type="GeneID" id="55612896"/>
<dbReference type="EMBL" id="MK061412">
    <property type="protein sequence ID" value="AZU97251.1"/>
    <property type="molecule type" value="Genomic_DNA"/>
</dbReference>
<dbReference type="RefSeq" id="YP_009842636.1">
    <property type="nucleotide sequence ID" value="NC_048742.1"/>
</dbReference>
<keyword evidence="2" id="KW-1185">Reference proteome</keyword>
<dbReference type="KEGG" id="vg:55612896"/>
<evidence type="ECO:0000313" key="1">
    <source>
        <dbReference type="EMBL" id="AZU97251.1"/>
    </source>
</evidence>
<reference evidence="1 2" key="1">
    <citation type="submission" date="2018-10" db="EMBL/GenBank/DDBJ databases">
        <authorList>
            <person name="Soria N.A."/>
            <person name="Batley M.G."/>
            <person name="Hanafy A."/>
            <person name="Singh N."/>
            <person name="Shaffer C.D."/>
            <person name="Weston-Hafer K.A."/>
            <person name="Russell D.A."/>
            <person name="Pope W.H."/>
            <person name="Jacobs-Sera D."/>
            <person name="Hendrix R.W."/>
            <person name="Hatfull G.F."/>
        </authorList>
    </citation>
    <scope>NUCLEOTIDE SEQUENCE [LARGE SCALE GENOMIC DNA]</scope>
</reference>
<protein>
    <submittedName>
        <fullName evidence="1">Uncharacterized protein</fullName>
    </submittedName>
</protein>